<comment type="caution">
    <text evidence="2">The sequence shown here is derived from an EMBL/GenBank/DDBJ whole genome shotgun (WGS) entry which is preliminary data.</text>
</comment>
<feature type="compositionally biased region" description="Polar residues" evidence="1">
    <location>
        <begin position="629"/>
        <end position="639"/>
    </location>
</feature>
<feature type="compositionally biased region" description="Polar residues" evidence="1">
    <location>
        <begin position="1089"/>
        <end position="1103"/>
    </location>
</feature>
<evidence type="ECO:0000313" key="2">
    <source>
        <dbReference type="EMBL" id="KAL1796840.1"/>
    </source>
</evidence>
<feature type="compositionally biased region" description="Acidic residues" evidence="1">
    <location>
        <begin position="485"/>
        <end position="496"/>
    </location>
</feature>
<feature type="compositionally biased region" description="Low complexity" evidence="1">
    <location>
        <begin position="611"/>
        <end position="628"/>
    </location>
</feature>
<dbReference type="RefSeq" id="XP_069307424.1">
    <property type="nucleotide sequence ID" value="XM_069451578.1"/>
</dbReference>
<evidence type="ECO:0000313" key="3">
    <source>
        <dbReference type="Proteomes" id="UP001578633"/>
    </source>
</evidence>
<keyword evidence="3" id="KW-1185">Reference proteome</keyword>
<organism evidence="2 3">
    <name type="scientific">Alternaria dauci</name>
    <dbReference type="NCBI Taxonomy" id="48095"/>
    <lineage>
        <taxon>Eukaryota</taxon>
        <taxon>Fungi</taxon>
        <taxon>Dikarya</taxon>
        <taxon>Ascomycota</taxon>
        <taxon>Pezizomycotina</taxon>
        <taxon>Dothideomycetes</taxon>
        <taxon>Pleosporomycetidae</taxon>
        <taxon>Pleosporales</taxon>
        <taxon>Pleosporineae</taxon>
        <taxon>Pleosporaceae</taxon>
        <taxon>Alternaria</taxon>
        <taxon>Alternaria sect. Porri</taxon>
    </lineage>
</organism>
<gene>
    <name evidence="2" type="ORF">ACET3X_005380</name>
</gene>
<evidence type="ECO:0000256" key="1">
    <source>
        <dbReference type="SAM" id="MobiDB-lite"/>
    </source>
</evidence>
<name>A0ABR3UKG7_9PLEO</name>
<feature type="compositionally biased region" description="Polar residues" evidence="1">
    <location>
        <begin position="693"/>
        <end position="715"/>
    </location>
</feature>
<feature type="compositionally biased region" description="Basic and acidic residues" evidence="1">
    <location>
        <begin position="185"/>
        <end position="197"/>
    </location>
</feature>
<feature type="compositionally biased region" description="Pro residues" evidence="1">
    <location>
        <begin position="313"/>
        <end position="325"/>
    </location>
</feature>
<reference evidence="2 3" key="1">
    <citation type="submission" date="2024-09" db="EMBL/GenBank/DDBJ databases">
        <title>T2T genomes of carrot and Alternaria dauci and their utility for understanding host-pathogen interaction during carrot leaf blight disease.</title>
        <authorList>
            <person name="Liu W."/>
            <person name="Xu S."/>
            <person name="Ou C."/>
            <person name="Liu X."/>
            <person name="Zhuang F."/>
            <person name="Deng X.W."/>
        </authorList>
    </citation>
    <scope>NUCLEOTIDE SEQUENCE [LARGE SCALE GENOMIC DNA]</scope>
    <source>
        <strain evidence="2 3">A2016</strain>
    </source>
</reference>
<protein>
    <recommendedName>
        <fullName evidence="4">Telomere replication protein EST3</fullName>
    </recommendedName>
</protein>
<feature type="compositionally biased region" description="Basic residues" evidence="1">
    <location>
        <begin position="769"/>
        <end position="779"/>
    </location>
</feature>
<sequence>MAIRLTAWLEDTFESELLLGCRWLQDRHEKKKSRARAELGRQRSVYHDNGSSVDVIHYPKRDCALQVLKVSPLTLTDGRNHIISHFTPDCALDFFRRHPAVPHLATGTTIAVRKYTVRFTSYGPPPERLRLVLNQIDWLGESYQQFQPRGSPSLTSLYACKQIGNLLEQLRRIQALEDRRCLASGPDKTDIEAKDDAAAEATHQNGNMSDGNDLHSQMQDTQLPFGTQIPQPLRPRPSKDDEPQIIGVNRLEPVMAGNTKRVEIRPGTANADYERPIRLLSLINQGKKPSTSTSATNSEPGFVQWAFRKPQNDPAPPTDDPPRPPSDSSHRSPTQLGTDAEKGKAASSTPNHEENRVHKAGHVVPEVTAAAKHTQVEEHDIQQNLTEKSTDTLPSWMKGFVFNSKTLQVPNDQAQCLSKETSWLKPPPGTQPFQHGNMPHLRLKDIHLIADEIADANSDEESDIDPSPESLDPSPESLASKTQDDEPVPTQEDDDTAGQVSWPATPEPPEHPTRPQEGLPPDSSMGKQESHSDEDNPANLTSSPPAPAAPADSDVEMEMEESVPQALGEDLVQRTQPPLASNKLPDAVPLRCPIVHVKETPYGKGKHASVPKNPQTSSSQSKPTSSTSIVHSTYDTPSISDLADLGIIEATKEHSSHTQGKDTSTEDKEVEVHHDKVKVADTDNVGDVEMPDSLSNAKDPNKQTARVTVTTQKPPNDQYGEIVPKSTSHATPYAAPSSLNNGGSEAPPMVPHHPSQPAKRKSIASPTKSNRRQSKRRELKRVDFGDAAAPGFDLTDTVRKDREESMRRFREQRNSSTTSSENAPEPTSKLAVEDDCDIMETDGFGVGTKKEPSPSLSPRHQGLYDEPSPVRAQPIASPTPRSSKPRTPSKARSGGTPTRGPVPIHARPSSTSSENVDESGNKTLFQSFKEAYPEYDGNETHFANQCNQMYQLEQADKMVPKWQWDDFIIRNRTDYRQYANDCIDRAETPEPYYRFYKDNIRNTLFTRGIIQNTKTLQRALEELAIARTEPSTPRQQPQPFPTPKPARRSLPVASEQPRRPTHDRVNDTLSRPRHSLPTNSQVRPRGRDQTTSSASSSRPQPRLSNPKLDDRGSSGDKYRDFYNGYQRLTSLTGSTAVSSKPTRSYDAPNNPSGGKSG</sequence>
<feature type="compositionally biased region" description="Basic and acidic residues" evidence="1">
    <location>
        <begin position="1056"/>
        <end position="1066"/>
    </location>
</feature>
<feature type="region of interest" description="Disordered" evidence="1">
    <location>
        <begin position="224"/>
        <end position="243"/>
    </location>
</feature>
<feature type="region of interest" description="Disordered" evidence="1">
    <location>
        <begin position="185"/>
        <end position="218"/>
    </location>
</feature>
<feature type="compositionally biased region" description="Basic and acidic residues" evidence="1">
    <location>
        <begin position="1107"/>
        <end position="1120"/>
    </location>
</feature>
<feature type="compositionally biased region" description="Basic and acidic residues" evidence="1">
    <location>
        <begin position="796"/>
        <end position="813"/>
    </location>
</feature>
<feature type="region of interest" description="Disordered" evidence="1">
    <location>
        <begin position="1026"/>
        <end position="1157"/>
    </location>
</feature>
<accession>A0ABR3UKG7</accession>
<dbReference type="EMBL" id="JBHGVX010000004">
    <property type="protein sequence ID" value="KAL1796840.1"/>
    <property type="molecule type" value="Genomic_DNA"/>
</dbReference>
<feature type="compositionally biased region" description="Polar residues" evidence="1">
    <location>
        <begin position="203"/>
        <end position="218"/>
    </location>
</feature>
<feature type="compositionally biased region" description="Basic and acidic residues" evidence="1">
    <location>
        <begin position="650"/>
        <end position="681"/>
    </location>
</feature>
<feature type="compositionally biased region" description="Acidic residues" evidence="1">
    <location>
        <begin position="455"/>
        <end position="466"/>
    </location>
</feature>
<dbReference type="Proteomes" id="UP001578633">
    <property type="component" value="Chromosome 4"/>
</dbReference>
<feature type="region of interest" description="Disordered" evidence="1">
    <location>
        <begin position="307"/>
        <end position="360"/>
    </location>
</feature>
<dbReference type="GeneID" id="96085702"/>
<feature type="compositionally biased region" description="Polar residues" evidence="1">
    <location>
        <begin position="1126"/>
        <end position="1157"/>
    </location>
</feature>
<feature type="region of interest" description="Disordered" evidence="1">
    <location>
        <begin position="455"/>
        <end position="919"/>
    </location>
</feature>
<feature type="compositionally biased region" description="Low complexity" evidence="1">
    <location>
        <begin position="467"/>
        <end position="477"/>
    </location>
</feature>
<evidence type="ECO:0008006" key="4">
    <source>
        <dbReference type="Google" id="ProtNLM"/>
    </source>
</evidence>
<proteinExistence type="predicted"/>